<sequence length="115" mass="12486">MAASASVVLPSPRASKDGSRFIDSTYLQKQSHVPSNFKWPEEDVVSAQQELNAPVVDLEGFFKGDIVATENAAKIITLLKKGSKETECYQSLLPSLGTETVPNVILGTDIYQCLL</sequence>
<evidence type="ECO:0000313" key="2">
    <source>
        <dbReference type="Proteomes" id="UP000250321"/>
    </source>
</evidence>
<proteinExistence type="predicted"/>
<keyword evidence="2" id="KW-1185">Reference proteome</keyword>
<reference evidence="1 2" key="1">
    <citation type="submission" date="2018-02" db="EMBL/GenBank/DDBJ databases">
        <title>Draft genome of wild Prunus yedoensis var. nudiflora.</title>
        <authorList>
            <person name="Baek S."/>
            <person name="Kim J.-H."/>
            <person name="Choi K."/>
            <person name="Kim G.-B."/>
            <person name="Cho A."/>
            <person name="Jang H."/>
            <person name="Shin C.-H."/>
            <person name="Yu H.-J."/>
            <person name="Mun J.-H."/>
        </authorList>
    </citation>
    <scope>NUCLEOTIDE SEQUENCE [LARGE SCALE GENOMIC DNA]</scope>
    <source>
        <strain evidence="2">cv. Jeju island</strain>
        <tissue evidence="1">Leaf</tissue>
    </source>
</reference>
<name>A0A314Z743_PRUYE</name>
<dbReference type="EMBL" id="PJQY01000282">
    <property type="protein sequence ID" value="PQQ13887.1"/>
    <property type="molecule type" value="Genomic_DNA"/>
</dbReference>
<comment type="caution">
    <text evidence="1">The sequence shown here is derived from an EMBL/GenBank/DDBJ whole genome shotgun (WGS) entry which is preliminary data.</text>
</comment>
<dbReference type="AlphaFoldDB" id="A0A314Z743"/>
<accession>A0A314Z743</accession>
<dbReference type="Proteomes" id="UP000250321">
    <property type="component" value="Unassembled WGS sequence"/>
</dbReference>
<evidence type="ECO:0000313" key="1">
    <source>
        <dbReference type="EMBL" id="PQQ13887.1"/>
    </source>
</evidence>
<organism evidence="1 2">
    <name type="scientific">Prunus yedoensis var. nudiflora</name>
    <dbReference type="NCBI Taxonomy" id="2094558"/>
    <lineage>
        <taxon>Eukaryota</taxon>
        <taxon>Viridiplantae</taxon>
        <taxon>Streptophyta</taxon>
        <taxon>Embryophyta</taxon>
        <taxon>Tracheophyta</taxon>
        <taxon>Spermatophyta</taxon>
        <taxon>Magnoliopsida</taxon>
        <taxon>eudicotyledons</taxon>
        <taxon>Gunneridae</taxon>
        <taxon>Pentapetalae</taxon>
        <taxon>rosids</taxon>
        <taxon>fabids</taxon>
        <taxon>Rosales</taxon>
        <taxon>Rosaceae</taxon>
        <taxon>Amygdaloideae</taxon>
        <taxon>Amygdaleae</taxon>
        <taxon>Prunus</taxon>
    </lineage>
</organism>
<dbReference type="STRING" id="2094558.A0A314Z743"/>
<gene>
    <name evidence="1" type="ORF">Pyn_06391</name>
</gene>
<protein>
    <submittedName>
        <fullName evidence="1">Uncharacterized protein</fullName>
    </submittedName>
</protein>